<evidence type="ECO:0000256" key="1">
    <source>
        <dbReference type="SAM" id="Phobius"/>
    </source>
</evidence>
<keyword evidence="1" id="KW-0472">Membrane</keyword>
<feature type="transmembrane region" description="Helical" evidence="1">
    <location>
        <begin position="119"/>
        <end position="139"/>
    </location>
</feature>
<dbReference type="NCBIfam" id="NF040560">
    <property type="entry name" value="CAS_Csx15"/>
    <property type="match status" value="1"/>
</dbReference>
<comment type="caution">
    <text evidence="2">The sequence shown here is derived from an EMBL/GenBank/DDBJ whole genome shotgun (WGS) entry which is preliminary data.</text>
</comment>
<keyword evidence="1" id="KW-1133">Transmembrane helix</keyword>
<gene>
    <name evidence="2" type="ORF">BM613_08075</name>
</gene>
<evidence type="ECO:0000313" key="2">
    <source>
        <dbReference type="EMBL" id="PWI57567.1"/>
    </source>
</evidence>
<sequence length="190" mass="21927">MWSLILNIAVNGFTVLGGFVMLFQGYRFVLEKRKYRKKILSLTDLRMQNNEYVINLSGHPITEHSRSVDHWLKDKKIYTIPVHVNEGQAIRNSEDVIKAAEEALASIPKEIKQHIMRGAAVVFALPGMTSLAIALLVKIHGLQGVFPMYTFSLRDEEAKEFVWQVPMDLHKLRSDERHHRFSMDFHDDPT</sequence>
<reference evidence="2 3" key="1">
    <citation type="submission" date="2016-11" db="EMBL/GenBank/DDBJ databases">
        <title>Comparative genomics of Acidibacillus ferroxidans species.</title>
        <authorList>
            <person name="Oliveira G."/>
            <person name="Nunes G."/>
            <person name="Oliveira R."/>
            <person name="Araujo F."/>
            <person name="Salim A."/>
            <person name="Scholte L."/>
            <person name="Morais D."/>
            <person name="Nancucheo I."/>
            <person name="Johnson D.B."/>
            <person name="Grail B."/>
            <person name="Bittencourt J."/>
            <person name="Valadares R."/>
        </authorList>
    </citation>
    <scope>NUCLEOTIDE SEQUENCE [LARGE SCALE GENOMIC DNA]</scope>
    <source>
        <strain evidence="2 3">Y002</strain>
    </source>
</reference>
<keyword evidence="1" id="KW-0812">Transmembrane</keyword>
<evidence type="ECO:0000313" key="3">
    <source>
        <dbReference type="Proteomes" id="UP000245380"/>
    </source>
</evidence>
<keyword evidence="3" id="KW-1185">Reference proteome</keyword>
<dbReference type="RefSeq" id="WP_109430675.1">
    <property type="nucleotide sequence ID" value="NZ_MPDK01000011.1"/>
</dbReference>
<protein>
    <recommendedName>
        <fullName evidence="4">SMODS-associated and fused to various effectors domain-containing protein</fullName>
    </recommendedName>
</protein>
<dbReference type="AlphaFoldDB" id="A0A2U3D8G3"/>
<organism evidence="2 3">
    <name type="scientific">Sulfoacidibacillus thermotolerans</name>
    <name type="common">Acidibacillus sulfuroxidans</name>
    <dbReference type="NCBI Taxonomy" id="1765684"/>
    <lineage>
        <taxon>Bacteria</taxon>
        <taxon>Bacillati</taxon>
        <taxon>Bacillota</taxon>
        <taxon>Bacilli</taxon>
        <taxon>Bacillales</taxon>
        <taxon>Alicyclobacillaceae</taxon>
        <taxon>Sulfoacidibacillus</taxon>
    </lineage>
</organism>
<feature type="transmembrane region" description="Helical" evidence="1">
    <location>
        <begin position="6"/>
        <end position="29"/>
    </location>
</feature>
<accession>A0A2U3D8G3</accession>
<dbReference type="Proteomes" id="UP000245380">
    <property type="component" value="Unassembled WGS sequence"/>
</dbReference>
<evidence type="ECO:0008006" key="4">
    <source>
        <dbReference type="Google" id="ProtNLM"/>
    </source>
</evidence>
<dbReference type="EMBL" id="MPDK01000011">
    <property type="protein sequence ID" value="PWI57567.1"/>
    <property type="molecule type" value="Genomic_DNA"/>
</dbReference>
<proteinExistence type="predicted"/>
<name>A0A2U3D8G3_SULT2</name>